<feature type="compositionally biased region" description="Pro residues" evidence="1">
    <location>
        <begin position="40"/>
        <end position="63"/>
    </location>
</feature>
<dbReference type="AlphaFoldDB" id="A0AAF1BN17"/>
<organism evidence="2 3">
    <name type="scientific">Vanrija pseudolonga</name>
    <dbReference type="NCBI Taxonomy" id="143232"/>
    <lineage>
        <taxon>Eukaryota</taxon>
        <taxon>Fungi</taxon>
        <taxon>Dikarya</taxon>
        <taxon>Basidiomycota</taxon>
        <taxon>Agaricomycotina</taxon>
        <taxon>Tremellomycetes</taxon>
        <taxon>Trichosporonales</taxon>
        <taxon>Trichosporonaceae</taxon>
        <taxon>Vanrija</taxon>
    </lineage>
</organism>
<evidence type="ECO:0000313" key="3">
    <source>
        <dbReference type="Proteomes" id="UP000827549"/>
    </source>
</evidence>
<dbReference type="InterPro" id="IPR029058">
    <property type="entry name" value="AB_hydrolase_fold"/>
</dbReference>
<protein>
    <submittedName>
        <fullName evidence="2">Peroxisomal membrane protein LPX1</fullName>
    </submittedName>
</protein>
<dbReference type="Proteomes" id="UP000827549">
    <property type="component" value="Chromosome 1"/>
</dbReference>
<name>A0AAF1BN17_9TREE</name>
<sequence length="497" mass="54463">MSKRISTRAKPGEKSPIAQYEPYTGPTPPIPQGVLRPFLPFLPHPDKTAPPQPPRPDLAPPPAGFTRTFHAAPAAYPKELKQATGTASRLPSPFRKIELGENATKEERSKRINAETIECIKQRTEATEWSLDEAKAAAPAGLWLAAERWRRDEPTGGVTLVCTHANGLHKEHWHPILHDILSRPVAATEAFGTLAPLTGGQVTIDEIWLLDDTNHGASLDLNAGRLGPAQSWVDDSRDVLNFVQHVLPRVTDDAEWHLRWGAATASGRPRAVIGMGHSFGANALIQAAHARPDLFAGLFLVDPMSPNHFVDHDAAVRNPVGSYWMVPAAIRRRDIWPSREEAYKALRDSPFFQPWADSIFDLYISHGIVPVDYSKPDGEVTLATPSWCEGAVFCEPEGLGLGWAKLKSLQVPAAFAMAGDATATMGPEKTREMVWRAALSRNEKIVDAGHLVVQERPVDTADSLWRFLSTLSAGKWGASSEEIRAEYSAAAPPRPRL</sequence>
<feature type="region of interest" description="Disordered" evidence="1">
    <location>
        <begin position="1"/>
        <end position="63"/>
    </location>
</feature>
<dbReference type="GeneID" id="87804279"/>
<reference evidence="2" key="1">
    <citation type="submission" date="2023-10" db="EMBL/GenBank/DDBJ databases">
        <authorList>
            <person name="Noh H."/>
        </authorList>
    </citation>
    <scope>NUCLEOTIDE SEQUENCE</scope>
    <source>
        <strain evidence="2">DUCC4014</strain>
    </source>
</reference>
<dbReference type="SUPFAM" id="SSF53474">
    <property type="entry name" value="alpha/beta-Hydrolases"/>
    <property type="match status" value="1"/>
</dbReference>
<dbReference type="Gene3D" id="3.40.50.1820">
    <property type="entry name" value="alpha/beta hydrolase"/>
    <property type="match status" value="1"/>
</dbReference>
<accession>A0AAF1BN17</accession>
<proteinExistence type="predicted"/>
<gene>
    <name evidence="2" type="primary">LPX1_1</name>
    <name evidence="2" type="ORF">LOC62_01G001021</name>
</gene>
<evidence type="ECO:0000313" key="2">
    <source>
        <dbReference type="EMBL" id="WOO77443.1"/>
    </source>
</evidence>
<evidence type="ECO:0000256" key="1">
    <source>
        <dbReference type="SAM" id="MobiDB-lite"/>
    </source>
</evidence>
<keyword evidence="3" id="KW-1185">Reference proteome</keyword>
<dbReference type="RefSeq" id="XP_062623475.1">
    <property type="nucleotide sequence ID" value="XM_062767491.1"/>
</dbReference>
<dbReference type="EMBL" id="CP086714">
    <property type="protein sequence ID" value="WOO77443.1"/>
    <property type="molecule type" value="Genomic_DNA"/>
</dbReference>